<evidence type="ECO:0000313" key="4">
    <source>
        <dbReference type="Proteomes" id="UP000190027"/>
    </source>
</evidence>
<evidence type="ECO:0000256" key="1">
    <source>
        <dbReference type="SAM" id="Phobius"/>
    </source>
</evidence>
<keyword evidence="1" id="KW-0472">Membrane</keyword>
<feature type="signal peptide" evidence="2">
    <location>
        <begin position="1"/>
        <end position="21"/>
    </location>
</feature>
<dbReference type="RefSeq" id="WP_078715712.1">
    <property type="nucleotide sequence ID" value="NZ_FUYC01000001.1"/>
</dbReference>
<protein>
    <submittedName>
        <fullName evidence="3">Uncharacterized protein</fullName>
    </submittedName>
</protein>
<proteinExistence type="predicted"/>
<evidence type="ECO:0000313" key="3">
    <source>
        <dbReference type="EMBL" id="SKA71326.1"/>
    </source>
</evidence>
<keyword evidence="1" id="KW-1133">Transmembrane helix</keyword>
<keyword evidence="4" id="KW-1185">Reference proteome</keyword>
<dbReference type="Pfam" id="PF26373">
    <property type="entry name" value="MamC"/>
    <property type="match status" value="1"/>
</dbReference>
<feature type="transmembrane region" description="Helical" evidence="1">
    <location>
        <begin position="62"/>
        <end position="86"/>
    </location>
</feature>
<organism evidence="3 4">
    <name type="scientific">Paucidesulfovibrio gracilis DSM 16080</name>
    <dbReference type="NCBI Taxonomy" id="1121449"/>
    <lineage>
        <taxon>Bacteria</taxon>
        <taxon>Pseudomonadati</taxon>
        <taxon>Thermodesulfobacteriota</taxon>
        <taxon>Desulfovibrionia</taxon>
        <taxon>Desulfovibrionales</taxon>
        <taxon>Desulfovibrionaceae</taxon>
        <taxon>Paucidesulfovibrio</taxon>
    </lineage>
</organism>
<accession>A0A1T4W249</accession>
<keyword evidence="2" id="KW-0732">Signal</keyword>
<feature type="chain" id="PRO_5012527028" evidence="2">
    <location>
        <begin position="22"/>
        <end position="108"/>
    </location>
</feature>
<reference evidence="3 4" key="1">
    <citation type="submission" date="2017-02" db="EMBL/GenBank/DDBJ databases">
        <authorList>
            <person name="Peterson S.W."/>
        </authorList>
    </citation>
    <scope>NUCLEOTIDE SEQUENCE [LARGE SCALE GENOMIC DNA]</scope>
    <source>
        <strain evidence="3 4">DSM 16080</strain>
    </source>
</reference>
<dbReference type="STRING" id="1121449.SAMN02745704_00119"/>
<gene>
    <name evidence="3" type="ORF">SAMN02745704_00119</name>
</gene>
<name>A0A1T4W249_9BACT</name>
<dbReference type="InterPro" id="IPR058956">
    <property type="entry name" value="MamC"/>
</dbReference>
<dbReference type="EMBL" id="FUYC01000001">
    <property type="protein sequence ID" value="SKA71326.1"/>
    <property type="molecule type" value="Genomic_DNA"/>
</dbReference>
<evidence type="ECO:0000256" key="2">
    <source>
        <dbReference type="SAM" id="SignalP"/>
    </source>
</evidence>
<keyword evidence="1" id="KW-0812">Transmembrane</keyword>
<dbReference type="Proteomes" id="UP000190027">
    <property type="component" value="Unassembled WGS sequence"/>
</dbReference>
<dbReference type="AlphaFoldDB" id="A0A1T4W249"/>
<sequence>MPIAHRALLPAAVAASGTAGAVVGGTLAAAKDIHRVSNGEMTRGQALADVSKEAAGTGLSTAAGIAVTGALGLTGLVGLVGIVGVATGTKYLWNKKFGFRAAPKSIQA</sequence>